<gene>
    <name evidence="1" type="ORF">RFM23_05185</name>
</gene>
<dbReference type="RefSeq" id="WP_320319799.1">
    <property type="nucleotide sequence ID" value="NZ_JAVIIP010000002.1"/>
</dbReference>
<accession>A0ABU5AIA4</accession>
<sequence>MERFLLITLLLNFDGTVVVGNLENGFPPKVLVSEDECKYLKRQYEFSTPPVGLKYLSTAYICERKYMAIASVYDAK</sequence>
<evidence type="ECO:0000313" key="2">
    <source>
        <dbReference type="Proteomes" id="UP001276564"/>
    </source>
</evidence>
<organism evidence="1 2">
    <name type="scientific">Mesorhizobium abyssinicae</name>
    <dbReference type="NCBI Taxonomy" id="1209958"/>
    <lineage>
        <taxon>Bacteria</taxon>
        <taxon>Pseudomonadati</taxon>
        <taxon>Pseudomonadota</taxon>
        <taxon>Alphaproteobacteria</taxon>
        <taxon>Hyphomicrobiales</taxon>
        <taxon>Phyllobacteriaceae</taxon>
        <taxon>Mesorhizobium</taxon>
    </lineage>
</organism>
<evidence type="ECO:0000313" key="1">
    <source>
        <dbReference type="EMBL" id="MDX8537015.1"/>
    </source>
</evidence>
<keyword evidence="2" id="KW-1185">Reference proteome</keyword>
<proteinExistence type="predicted"/>
<dbReference type="Proteomes" id="UP001276564">
    <property type="component" value="Unassembled WGS sequence"/>
</dbReference>
<dbReference type="EMBL" id="JAVIIP010000002">
    <property type="protein sequence ID" value="MDX8537015.1"/>
    <property type="molecule type" value="Genomic_DNA"/>
</dbReference>
<name>A0ABU5AIA4_9HYPH</name>
<protein>
    <submittedName>
        <fullName evidence="1">Uncharacterized protein</fullName>
    </submittedName>
</protein>
<reference evidence="1 2" key="1">
    <citation type="submission" date="2023-08" db="EMBL/GenBank/DDBJ databases">
        <title>Implementing the SeqCode for naming new Mesorhizobium species isolated from Vachellia karroo root nodules.</title>
        <authorList>
            <person name="Van Lill M."/>
        </authorList>
    </citation>
    <scope>NUCLEOTIDE SEQUENCE [LARGE SCALE GENOMIC DNA]</scope>
    <source>
        <strain evidence="1 2">VK4B</strain>
    </source>
</reference>
<comment type="caution">
    <text evidence="1">The sequence shown here is derived from an EMBL/GenBank/DDBJ whole genome shotgun (WGS) entry which is preliminary data.</text>
</comment>